<feature type="transmembrane region" description="Helical" evidence="5">
    <location>
        <begin position="322"/>
        <end position="339"/>
    </location>
</feature>
<feature type="transmembrane region" description="Helical" evidence="5">
    <location>
        <begin position="127"/>
        <end position="148"/>
    </location>
</feature>
<feature type="transmembrane region" description="Helical" evidence="5">
    <location>
        <begin position="102"/>
        <end position="121"/>
    </location>
</feature>
<evidence type="ECO:0000256" key="2">
    <source>
        <dbReference type="ARBA" id="ARBA00022692"/>
    </source>
</evidence>
<evidence type="ECO:0000313" key="8">
    <source>
        <dbReference type="Proteomes" id="UP001629214"/>
    </source>
</evidence>
<comment type="caution">
    <text evidence="7">The sequence shown here is derived from an EMBL/GenBank/DDBJ whole genome shotgun (WGS) entry which is preliminary data.</text>
</comment>
<gene>
    <name evidence="7" type="ORF">PQR63_20875</name>
</gene>
<feature type="transmembrane region" description="Helical" evidence="5">
    <location>
        <begin position="228"/>
        <end position="245"/>
    </location>
</feature>
<feature type="domain" description="Major facilitator superfamily (MFS) profile" evidence="6">
    <location>
        <begin position="37"/>
        <end position="489"/>
    </location>
</feature>
<evidence type="ECO:0000256" key="3">
    <source>
        <dbReference type="ARBA" id="ARBA00022989"/>
    </source>
</evidence>
<dbReference type="InterPro" id="IPR011701">
    <property type="entry name" value="MFS"/>
</dbReference>
<evidence type="ECO:0000313" key="7">
    <source>
        <dbReference type="EMBL" id="MFL9880865.1"/>
    </source>
</evidence>
<feature type="transmembrane region" description="Helical" evidence="5">
    <location>
        <begin position="463"/>
        <end position="483"/>
    </location>
</feature>
<name>A0ABW8ZEA1_9BURK</name>
<sequence>MTDTSNIEDAIQASKRIRNDVASASWGELLSGGNAWRAVALTGGVALHAINVHIVTTILPSVVRDIGGLAYYAWNITLFVAASIFGSTLTSKLLDVLGPRRTYLFALAVFSAGSILCATAQDMFWMLGGRSVQGVGGGLLAALSYALIRIVFEQRLWSRAVSLVSGMWGIATLLGPAVGGIFAESGAWRLAFWCLLPISLAQALIVAAQLRGKQGAGKSTVRMPLLKIALLTASVLLVALAGQAPDDAGKLLGVTAGLVLGVLVARLDLRPGVALLPADAYTLKSAMGKVFASLSLLMIAGMTEIFVPYFLQTLHAYSPLQAGYMTAAMAGGWSLASLLSSSSSDTGADRMVRAGPVIMALSLIALALLLPGDLLNGIDGIAPAIEGACIAVALAGVGLGIGMGWPHLVTRVMKSAKAGEENLASAGISTVQLYAMAIGAALAGLTVNAAGLSQPGGPDGARMAAYCLFGLFALGPMAAIVLVRRLTAQ</sequence>
<feature type="transmembrane region" description="Helical" evidence="5">
    <location>
        <begin position="251"/>
        <end position="269"/>
    </location>
</feature>
<dbReference type="Gene3D" id="1.20.1720.10">
    <property type="entry name" value="Multidrug resistance protein D"/>
    <property type="match status" value="1"/>
</dbReference>
<dbReference type="SUPFAM" id="SSF103473">
    <property type="entry name" value="MFS general substrate transporter"/>
    <property type="match status" value="1"/>
</dbReference>
<dbReference type="Gene3D" id="1.20.1250.20">
    <property type="entry name" value="MFS general substrate transporter like domains"/>
    <property type="match status" value="1"/>
</dbReference>
<dbReference type="PANTHER" id="PTHR23501:SF154">
    <property type="entry name" value="MULTIDRUG-EFFLUX TRANSPORTER RV1634-RELATED"/>
    <property type="match status" value="1"/>
</dbReference>
<dbReference type="EMBL" id="JAQQFR010000016">
    <property type="protein sequence ID" value="MFL9880865.1"/>
    <property type="molecule type" value="Genomic_DNA"/>
</dbReference>
<dbReference type="InterPro" id="IPR036259">
    <property type="entry name" value="MFS_trans_sf"/>
</dbReference>
<dbReference type="PROSITE" id="PS50850">
    <property type="entry name" value="MFS"/>
    <property type="match status" value="1"/>
</dbReference>
<keyword evidence="2 5" id="KW-0812">Transmembrane</keyword>
<keyword evidence="4 5" id="KW-0472">Membrane</keyword>
<evidence type="ECO:0000259" key="6">
    <source>
        <dbReference type="PROSITE" id="PS50850"/>
    </source>
</evidence>
<dbReference type="InterPro" id="IPR020846">
    <property type="entry name" value="MFS_dom"/>
</dbReference>
<feature type="transmembrane region" description="Helical" evidence="5">
    <location>
        <begin position="423"/>
        <end position="443"/>
    </location>
</feature>
<keyword evidence="8" id="KW-1185">Reference proteome</keyword>
<dbReference type="Pfam" id="PF07690">
    <property type="entry name" value="MFS_1"/>
    <property type="match status" value="1"/>
</dbReference>
<accession>A0ABW8ZEA1</accession>
<reference evidence="7 8" key="1">
    <citation type="journal article" date="2024" name="Chem. Sci.">
        <title>Discovery of megapolipeptins by genome mining of a Burkholderiales bacteria collection.</title>
        <authorList>
            <person name="Paulo B.S."/>
            <person name="Recchia M.J.J."/>
            <person name="Lee S."/>
            <person name="Fergusson C.H."/>
            <person name="Romanowski S.B."/>
            <person name="Hernandez A."/>
            <person name="Krull N."/>
            <person name="Liu D.Y."/>
            <person name="Cavanagh H."/>
            <person name="Bos A."/>
            <person name="Gray C.A."/>
            <person name="Murphy B.T."/>
            <person name="Linington R.G."/>
            <person name="Eustaquio A.S."/>
        </authorList>
    </citation>
    <scope>NUCLEOTIDE SEQUENCE [LARGE SCALE GENOMIC DNA]</scope>
    <source>
        <strain evidence="7 8">RL21-008-BIB-B</strain>
    </source>
</reference>
<feature type="transmembrane region" description="Helical" evidence="5">
    <location>
        <begin position="381"/>
        <end position="402"/>
    </location>
</feature>
<feature type="transmembrane region" description="Helical" evidence="5">
    <location>
        <begin position="160"/>
        <end position="182"/>
    </location>
</feature>
<feature type="transmembrane region" description="Helical" evidence="5">
    <location>
        <begin position="38"/>
        <end position="59"/>
    </location>
</feature>
<evidence type="ECO:0000256" key="4">
    <source>
        <dbReference type="ARBA" id="ARBA00023136"/>
    </source>
</evidence>
<feature type="transmembrane region" description="Helical" evidence="5">
    <location>
        <begin position="188"/>
        <end position="207"/>
    </location>
</feature>
<comment type="subcellular location">
    <subcellularLocation>
        <location evidence="1">Membrane</location>
        <topology evidence="1">Multi-pass membrane protein</topology>
    </subcellularLocation>
</comment>
<keyword evidence="3 5" id="KW-1133">Transmembrane helix</keyword>
<feature type="transmembrane region" description="Helical" evidence="5">
    <location>
        <begin position="351"/>
        <end position="369"/>
    </location>
</feature>
<organism evidence="7 8">
    <name type="scientific">Herbaspirillum rhizosphaerae</name>
    <dbReference type="NCBI Taxonomy" id="346179"/>
    <lineage>
        <taxon>Bacteria</taxon>
        <taxon>Pseudomonadati</taxon>
        <taxon>Pseudomonadota</taxon>
        <taxon>Betaproteobacteria</taxon>
        <taxon>Burkholderiales</taxon>
        <taxon>Oxalobacteraceae</taxon>
        <taxon>Herbaspirillum</taxon>
    </lineage>
</organism>
<dbReference type="PANTHER" id="PTHR23501">
    <property type="entry name" value="MAJOR FACILITATOR SUPERFAMILY"/>
    <property type="match status" value="1"/>
</dbReference>
<proteinExistence type="predicted"/>
<dbReference type="RefSeq" id="WP_408169869.1">
    <property type="nucleotide sequence ID" value="NZ_JAQQFR010000016.1"/>
</dbReference>
<feature type="transmembrane region" description="Helical" evidence="5">
    <location>
        <begin position="71"/>
        <end position="90"/>
    </location>
</feature>
<protein>
    <submittedName>
        <fullName evidence="7">MFS transporter</fullName>
    </submittedName>
</protein>
<evidence type="ECO:0000256" key="5">
    <source>
        <dbReference type="SAM" id="Phobius"/>
    </source>
</evidence>
<evidence type="ECO:0000256" key="1">
    <source>
        <dbReference type="ARBA" id="ARBA00004141"/>
    </source>
</evidence>
<dbReference type="Proteomes" id="UP001629214">
    <property type="component" value="Unassembled WGS sequence"/>
</dbReference>
<feature type="transmembrane region" description="Helical" evidence="5">
    <location>
        <begin position="290"/>
        <end position="310"/>
    </location>
</feature>